<evidence type="ECO:0000313" key="1">
    <source>
        <dbReference type="EMBL" id="KAJ7543101.1"/>
    </source>
</evidence>
<sequence length="1089" mass="118920">MPRRKPLVLLKTAEAVGSLLNDPGKRYSDQAEELKAANPYSEAVATSSNGEDHNFELQIRSNLLLSAGLLHLPSEKKGLPFEDCSDAEEEGQQASLQEVLRKRGGREGPFDDKCLVGVSTSTLCQLALSSGSWVIVRNSLTNVDRLARLLVIDPPPEQLPLMQGPDKECTCPLELPTFQSKSIKYFPFHALLSPEKSIDVNIAYFSPQLAFNLGLHHSWIQFLISTEYHLYFSVSNSEFSLEQLASNSNTSEALALSLPKVELGYFRPHSMQGIVTATSESCKDKPNEPVFPIKYASHMRIAFVRVPVPANDVAKATKIYSKNHQAEIDSALHAHFSYDRVLTKGDIFSVSSIPGAYRIKIPGEVVDDNLVYFKVLALEPSAERFLCVNHKQTALVLSGSVTSQLPPSVMIPEGKWVPSLMASAAHKLASLLAPHIHPKVLPFQLTTAVLLQGVSGVGKRTTVKFAAEMLGMHVVEFNCYELIGASEGKTASALRNAFETAARYSPAVLLLRRFSALGKLTANNGAGSDHVSSVSRVASTLQACIKAYLETGTGDVDGEIGGLDEFSSPNDSSGLSVLDHEESAFLKDVDSNLDFSPQVPEHSPNNGLLLLVAAVESAESMSLPLRRCFTHELTIDTPNEEQRLEFLEHYLGHRENEGFKQNSHAGDLSMLLKSVASQTSGLTYRDLRALAADVGACAISRTFARDRGSSTQNEGFSSLGKPDFDKEGNFSQSPVIEKEGADGDTWSKLATQDKHFDEAKPHRKIEVGVGDVDQAFERVKLRTASAIGTPKVPNVKWEDVGGLEDVKKAILDTVQLPLVHRELFASGLRQRSGILLYGPPGTGKTLLAKAVATECALNFLSVKGPELINMYIGESEKNVRDIFSKARAARPCVVFFDELDALAPARGASGDSGGVMDRVVSQMLAEIDGLAESTQDLFIIGASNRPDLIDHALLRPGRFDKILYVGISSDVSYRERVLGALTRKFTLDEDVSLKALARRCPVNFTGADMYALCADAWLQAVKRRVFERDEKGVSSIAEDQEVVVKSEDFLKALKDLTPSLSRDELAKYERLRLQFEGRSSSAGISSNYY</sequence>
<evidence type="ECO:0000313" key="2">
    <source>
        <dbReference type="Proteomes" id="UP001162992"/>
    </source>
</evidence>
<organism evidence="1 2">
    <name type="scientific">Diphasiastrum complanatum</name>
    <name type="common">Issler's clubmoss</name>
    <name type="synonym">Lycopodium complanatum</name>
    <dbReference type="NCBI Taxonomy" id="34168"/>
    <lineage>
        <taxon>Eukaryota</taxon>
        <taxon>Viridiplantae</taxon>
        <taxon>Streptophyta</taxon>
        <taxon>Embryophyta</taxon>
        <taxon>Tracheophyta</taxon>
        <taxon>Lycopodiopsida</taxon>
        <taxon>Lycopodiales</taxon>
        <taxon>Lycopodiaceae</taxon>
        <taxon>Lycopodioideae</taxon>
        <taxon>Diphasiastrum</taxon>
    </lineage>
</organism>
<dbReference type="Proteomes" id="UP001162992">
    <property type="component" value="Chromosome 9"/>
</dbReference>
<protein>
    <submittedName>
        <fullName evidence="1">Uncharacterized protein</fullName>
    </submittedName>
</protein>
<name>A0ACC2CM71_DIPCM</name>
<accession>A0ACC2CM71</accession>
<comment type="caution">
    <text evidence="1">The sequence shown here is derived from an EMBL/GenBank/DDBJ whole genome shotgun (WGS) entry which is preliminary data.</text>
</comment>
<gene>
    <name evidence="1" type="ORF">O6H91_09G025100</name>
</gene>
<proteinExistence type="predicted"/>
<dbReference type="EMBL" id="CM055100">
    <property type="protein sequence ID" value="KAJ7543101.1"/>
    <property type="molecule type" value="Genomic_DNA"/>
</dbReference>
<reference evidence="2" key="1">
    <citation type="journal article" date="2024" name="Proc. Natl. Acad. Sci. U.S.A.">
        <title>Extraordinary preservation of gene collinearity over three hundred million years revealed in homosporous lycophytes.</title>
        <authorList>
            <person name="Li C."/>
            <person name="Wickell D."/>
            <person name="Kuo L.Y."/>
            <person name="Chen X."/>
            <person name="Nie B."/>
            <person name="Liao X."/>
            <person name="Peng D."/>
            <person name="Ji J."/>
            <person name="Jenkins J."/>
            <person name="Williams M."/>
            <person name="Shu S."/>
            <person name="Plott C."/>
            <person name="Barry K."/>
            <person name="Rajasekar S."/>
            <person name="Grimwood J."/>
            <person name="Han X."/>
            <person name="Sun S."/>
            <person name="Hou Z."/>
            <person name="He W."/>
            <person name="Dai G."/>
            <person name="Sun C."/>
            <person name="Schmutz J."/>
            <person name="Leebens-Mack J.H."/>
            <person name="Li F.W."/>
            <person name="Wang L."/>
        </authorList>
    </citation>
    <scope>NUCLEOTIDE SEQUENCE [LARGE SCALE GENOMIC DNA]</scope>
    <source>
        <strain evidence="2">cv. PW_Plant_1</strain>
    </source>
</reference>
<keyword evidence="2" id="KW-1185">Reference proteome</keyword>